<dbReference type="AlphaFoldDB" id="A0A2T4C874"/>
<keyword evidence="2" id="KW-1185">Reference proteome</keyword>
<evidence type="ECO:0000313" key="1">
    <source>
        <dbReference type="EMBL" id="PTB77718.1"/>
    </source>
</evidence>
<organism evidence="1 2">
    <name type="scientific">Trichoderma longibrachiatum ATCC 18648</name>
    <dbReference type="NCBI Taxonomy" id="983965"/>
    <lineage>
        <taxon>Eukaryota</taxon>
        <taxon>Fungi</taxon>
        <taxon>Dikarya</taxon>
        <taxon>Ascomycota</taxon>
        <taxon>Pezizomycotina</taxon>
        <taxon>Sordariomycetes</taxon>
        <taxon>Hypocreomycetidae</taxon>
        <taxon>Hypocreales</taxon>
        <taxon>Hypocreaceae</taxon>
        <taxon>Trichoderma</taxon>
    </lineage>
</organism>
<reference evidence="1 2" key="1">
    <citation type="submission" date="2016-07" db="EMBL/GenBank/DDBJ databases">
        <title>Multiple horizontal gene transfer events from other fungi enriched the ability of initially mycotrophic Trichoderma (Ascomycota) to feed on dead plant biomass.</title>
        <authorList>
            <consortium name="DOE Joint Genome Institute"/>
            <person name="Aerts A."/>
            <person name="Atanasova L."/>
            <person name="Chenthamara K."/>
            <person name="Zhang J."/>
            <person name="Grujic M."/>
            <person name="Henrissat B."/>
            <person name="Kuo A."/>
            <person name="Salamov A."/>
            <person name="Lipzen A."/>
            <person name="Labutti K."/>
            <person name="Barry K."/>
            <person name="Miao Y."/>
            <person name="Rahimi M.J."/>
            <person name="Shen Q."/>
            <person name="Grigoriev I.V."/>
            <person name="Kubicek C.P."/>
            <person name="Druzhinina I.S."/>
        </authorList>
    </citation>
    <scope>NUCLEOTIDE SEQUENCE [LARGE SCALE GENOMIC DNA]</scope>
    <source>
        <strain evidence="1 2">ATCC 18648</strain>
    </source>
</reference>
<accession>A0A2T4C874</accession>
<dbReference type="EMBL" id="KZ679130">
    <property type="protein sequence ID" value="PTB77718.1"/>
    <property type="molecule type" value="Genomic_DNA"/>
</dbReference>
<sequence>MALDSGDTGSPHDGMGAWELHFPAVCISFILSPCLTGERVCSFSFCCDFTITTARGGGGGGARDVYTSSGPRRDRLERHHLGRQTVFGNGSWIYYECCIGGHMEPQDNVQRRQFLSKKLGFGPKCFAYNMGCHLHLTRRQPRKSPFLACNSDKCPVFQVQDHSG</sequence>
<dbReference type="Proteomes" id="UP000240760">
    <property type="component" value="Unassembled WGS sequence"/>
</dbReference>
<gene>
    <name evidence="1" type="ORF">M440DRAFT_290294</name>
</gene>
<evidence type="ECO:0000313" key="2">
    <source>
        <dbReference type="Proteomes" id="UP000240760"/>
    </source>
</evidence>
<protein>
    <submittedName>
        <fullName evidence="1">Uncharacterized protein</fullName>
    </submittedName>
</protein>
<name>A0A2T4C874_TRILO</name>
<proteinExistence type="predicted"/>